<feature type="domain" description="MADS-box" evidence="6">
    <location>
        <begin position="3"/>
        <end position="64"/>
    </location>
</feature>
<dbReference type="InterPro" id="IPR036879">
    <property type="entry name" value="TF_MADSbox_sf"/>
</dbReference>
<dbReference type="GO" id="GO:0000978">
    <property type="term" value="F:RNA polymerase II cis-regulatory region sequence-specific DNA binding"/>
    <property type="evidence" value="ECO:0007669"/>
    <property type="project" value="TreeGrafter"/>
</dbReference>
<dbReference type="Proteomes" id="UP001152484">
    <property type="component" value="Unassembled WGS sequence"/>
</dbReference>
<dbReference type="PRINTS" id="PR00404">
    <property type="entry name" value="MADSDOMAIN"/>
</dbReference>
<keyword evidence="4" id="KW-0804">Transcription</keyword>
<comment type="subcellular location">
    <subcellularLocation>
        <location evidence="1">Nucleus</location>
    </subcellularLocation>
</comment>
<evidence type="ECO:0000313" key="7">
    <source>
        <dbReference type="EMBL" id="CAH9083486.1"/>
    </source>
</evidence>
<keyword evidence="2" id="KW-0805">Transcription regulation</keyword>
<reference evidence="7" key="1">
    <citation type="submission" date="2022-07" db="EMBL/GenBank/DDBJ databases">
        <authorList>
            <person name="Macas J."/>
            <person name="Novak P."/>
            <person name="Neumann P."/>
        </authorList>
    </citation>
    <scope>NUCLEOTIDE SEQUENCE</scope>
</reference>
<evidence type="ECO:0000259" key="6">
    <source>
        <dbReference type="PROSITE" id="PS50066"/>
    </source>
</evidence>
<dbReference type="Gene3D" id="3.40.1810.10">
    <property type="entry name" value="Transcription factor, MADS-box"/>
    <property type="match status" value="1"/>
</dbReference>
<dbReference type="Pfam" id="PF00319">
    <property type="entry name" value="SRF-TF"/>
    <property type="match status" value="1"/>
</dbReference>
<dbReference type="CDD" id="cd00120">
    <property type="entry name" value="MADS"/>
    <property type="match status" value="1"/>
</dbReference>
<evidence type="ECO:0000256" key="2">
    <source>
        <dbReference type="ARBA" id="ARBA00023015"/>
    </source>
</evidence>
<dbReference type="SMART" id="SM00432">
    <property type="entry name" value="MADS"/>
    <property type="match status" value="1"/>
</dbReference>
<comment type="caution">
    <text evidence="7">The sequence shown here is derived from an EMBL/GenBank/DDBJ whole genome shotgun (WGS) entry which is preliminary data.</text>
</comment>
<dbReference type="GO" id="GO:0005634">
    <property type="term" value="C:nucleus"/>
    <property type="evidence" value="ECO:0007669"/>
    <property type="project" value="UniProtKB-SubCell"/>
</dbReference>
<evidence type="ECO:0000256" key="5">
    <source>
        <dbReference type="ARBA" id="ARBA00023242"/>
    </source>
</evidence>
<dbReference type="EMBL" id="CAMAPE010000017">
    <property type="protein sequence ID" value="CAH9083486.1"/>
    <property type="molecule type" value="Genomic_DNA"/>
</dbReference>
<dbReference type="GO" id="GO:0000981">
    <property type="term" value="F:DNA-binding transcription factor activity, RNA polymerase II-specific"/>
    <property type="evidence" value="ECO:0007669"/>
    <property type="project" value="TreeGrafter"/>
</dbReference>
<sequence length="148" mass="15948">MGKGKARIEMKKIECLQARNICFSKRRTGLFKKSEELCRLFPGTRVSAVVYSPAGKPYFLGDPFAAAAALLPQGKGGEESATVENTASENEGIQGGSALLPLGSDCEGFVNFNALPLAFGWEGLNLNEFVDFHGWDEEALLMNCNGPN</sequence>
<dbReference type="PANTHER" id="PTHR11945:SF629">
    <property type="entry name" value="OS02G0164450 PROTEIN"/>
    <property type="match status" value="1"/>
</dbReference>
<dbReference type="PROSITE" id="PS50066">
    <property type="entry name" value="MADS_BOX_2"/>
    <property type="match status" value="1"/>
</dbReference>
<dbReference type="PANTHER" id="PTHR11945">
    <property type="entry name" value="MADS BOX PROTEIN"/>
    <property type="match status" value="1"/>
</dbReference>
<dbReference type="GO" id="GO:0046983">
    <property type="term" value="F:protein dimerization activity"/>
    <property type="evidence" value="ECO:0007669"/>
    <property type="project" value="InterPro"/>
</dbReference>
<organism evidence="7 8">
    <name type="scientific">Cuscuta europaea</name>
    <name type="common">European dodder</name>
    <dbReference type="NCBI Taxonomy" id="41803"/>
    <lineage>
        <taxon>Eukaryota</taxon>
        <taxon>Viridiplantae</taxon>
        <taxon>Streptophyta</taxon>
        <taxon>Embryophyta</taxon>
        <taxon>Tracheophyta</taxon>
        <taxon>Spermatophyta</taxon>
        <taxon>Magnoliopsida</taxon>
        <taxon>eudicotyledons</taxon>
        <taxon>Gunneridae</taxon>
        <taxon>Pentapetalae</taxon>
        <taxon>asterids</taxon>
        <taxon>lamiids</taxon>
        <taxon>Solanales</taxon>
        <taxon>Convolvulaceae</taxon>
        <taxon>Cuscuteae</taxon>
        <taxon>Cuscuta</taxon>
        <taxon>Cuscuta subgen. Cuscuta</taxon>
    </lineage>
</organism>
<keyword evidence="5" id="KW-0539">Nucleus</keyword>
<evidence type="ECO:0000256" key="4">
    <source>
        <dbReference type="ARBA" id="ARBA00023163"/>
    </source>
</evidence>
<evidence type="ECO:0000256" key="1">
    <source>
        <dbReference type="ARBA" id="ARBA00004123"/>
    </source>
</evidence>
<protein>
    <recommendedName>
        <fullName evidence="6">MADS-box domain-containing protein</fullName>
    </recommendedName>
</protein>
<name>A0A9P0Z246_CUSEU</name>
<keyword evidence="8" id="KW-1185">Reference proteome</keyword>
<dbReference type="OrthoDB" id="1306075at2759"/>
<accession>A0A9P0Z246</accession>
<dbReference type="SUPFAM" id="SSF55455">
    <property type="entry name" value="SRF-like"/>
    <property type="match status" value="1"/>
</dbReference>
<proteinExistence type="predicted"/>
<dbReference type="AlphaFoldDB" id="A0A9P0Z246"/>
<evidence type="ECO:0000313" key="8">
    <source>
        <dbReference type="Proteomes" id="UP001152484"/>
    </source>
</evidence>
<keyword evidence="3" id="KW-0238">DNA-binding</keyword>
<gene>
    <name evidence="7" type="ORF">CEURO_LOCUS8601</name>
</gene>
<dbReference type="InterPro" id="IPR002100">
    <property type="entry name" value="TF_MADSbox"/>
</dbReference>
<evidence type="ECO:0000256" key="3">
    <source>
        <dbReference type="ARBA" id="ARBA00023125"/>
    </source>
</evidence>